<dbReference type="SUPFAM" id="SSF47413">
    <property type="entry name" value="lambda repressor-like DNA-binding domains"/>
    <property type="match status" value="1"/>
</dbReference>
<dbReference type="SMART" id="SM00530">
    <property type="entry name" value="HTH_XRE"/>
    <property type="match status" value="1"/>
</dbReference>
<dbReference type="Proteomes" id="UP000287865">
    <property type="component" value="Unassembled WGS sequence"/>
</dbReference>
<organism evidence="3 5">
    <name type="scientific">Aliidiomarina maris</name>
    <dbReference type="NCBI Taxonomy" id="531312"/>
    <lineage>
        <taxon>Bacteria</taxon>
        <taxon>Pseudomonadati</taxon>
        <taxon>Pseudomonadota</taxon>
        <taxon>Gammaproteobacteria</taxon>
        <taxon>Alteromonadales</taxon>
        <taxon>Idiomarinaceae</taxon>
        <taxon>Aliidiomarina</taxon>
    </lineage>
</organism>
<dbReference type="GO" id="GO:0003677">
    <property type="term" value="F:DNA binding"/>
    <property type="evidence" value="ECO:0007669"/>
    <property type="project" value="UniProtKB-KW"/>
</dbReference>
<comment type="caution">
    <text evidence="3">The sequence shown here is derived from an EMBL/GenBank/DDBJ whole genome shotgun (WGS) entry which is preliminary data.</text>
</comment>
<dbReference type="Gene3D" id="1.10.260.40">
    <property type="entry name" value="lambda repressor-like DNA-binding domains"/>
    <property type="match status" value="1"/>
</dbReference>
<keyword evidence="1" id="KW-0238">DNA-binding</keyword>
<gene>
    <name evidence="3" type="ORF">B0I24_1125</name>
    <name evidence="4" type="ORF">CWE07_11120</name>
</gene>
<reference evidence="4 6" key="1">
    <citation type="journal article" date="2018" name="Front. Microbiol.">
        <title>Genome-Based Analysis Reveals the Taxonomy and Diversity of the Family Idiomarinaceae.</title>
        <authorList>
            <person name="Liu Y."/>
            <person name="Lai Q."/>
            <person name="Shao Z."/>
        </authorList>
    </citation>
    <scope>NUCLEOTIDE SEQUENCE [LARGE SCALE GENOMIC DNA]</scope>
    <source>
        <strain evidence="4 6">CF12-14</strain>
    </source>
</reference>
<evidence type="ECO:0000313" key="6">
    <source>
        <dbReference type="Proteomes" id="UP000287865"/>
    </source>
</evidence>
<dbReference type="EMBL" id="QLMD01000012">
    <property type="protein sequence ID" value="RAJ94919.1"/>
    <property type="molecule type" value="Genomic_DNA"/>
</dbReference>
<dbReference type="PANTHER" id="PTHR46558">
    <property type="entry name" value="TRACRIPTIONAL REGULATORY PROTEIN-RELATED-RELATED"/>
    <property type="match status" value="1"/>
</dbReference>
<feature type="domain" description="HTH cro/C1-type" evidence="2">
    <location>
        <begin position="9"/>
        <end position="63"/>
    </location>
</feature>
<dbReference type="AlphaFoldDB" id="A0A327WTZ1"/>
<sequence>MSDEVVNTLAQWRSDAGLSQQDLADAIGVSRKTISTIERRKFTPSVQIALKLARHFGCGVDDLFMLGD</sequence>
<keyword evidence="6" id="KW-1185">Reference proteome</keyword>
<dbReference type="CDD" id="cd00093">
    <property type="entry name" value="HTH_XRE"/>
    <property type="match status" value="1"/>
</dbReference>
<evidence type="ECO:0000313" key="5">
    <source>
        <dbReference type="Proteomes" id="UP000249203"/>
    </source>
</evidence>
<evidence type="ECO:0000256" key="1">
    <source>
        <dbReference type="ARBA" id="ARBA00023125"/>
    </source>
</evidence>
<dbReference type="InterPro" id="IPR001387">
    <property type="entry name" value="Cro/C1-type_HTH"/>
</dbReference>
<dbReference type="PANTHER" id="PTHR46558:SF11">
    <property type="entry name" value="HTH-TYPE TRANSCRIPTIONAL REGULATOR XRE"/>
    <property type="match status" value="1"/>
</dbReference>
<dbReference type="RefSeq" id="WP_111570040.1">
    <property type="nucleotide sequence ID" value="NZ_PIPK01000011.1"/>
</dbReference>
<dbReference type="Pfam" id="PF01381">
    <property type="entry name" value="HTH_3"/>
    <property type="match status" value="1"/>
</dbReference>
<dbReference type="EMBL" id="PIPK01000011">
    <property type="protein sequence ID" value="RUO22131.1"/>
    <property type="molecule type" value="Genomic_DNA"/>
</dbReference>
<evidence type="ECO:0000313" key="3">
    <source>
        <dbReference type="EMBL" id="RAJ94919.1"/>
    </source>
</evidence>
<reference evidence="3 5" key="2">
    <citation type="submission" date="2018-06" db="EMBL/GenBank/DDBJ databases">
        <title>Genomic Encyclopedia of Type Strains, Phase III (KMG-III): the genomes of soil and plant-associated and newly described type strains.</title>
        <authorList>
            <person name="Whitman W."/>
        </authorList>
    </citation>
    <scope>NUCLEOTIDE SEQUENCE [LARGE SCALE GENOMIC DNA]</scope>
    <source>
        <strain evidence="3 5">CGMCC 1.15366</strain>
    </source>
</reference>
<evidence type="ECO:0000259" key="2">
    <source>
        <dbReference type="PROSITE" id="PS50943"/>
    </source>
</evidence>
<dbReference type="OrthoDB" id="3034420at2"/>
<name>A0A327WTZ1_9GAMM</name>
<accession>A0A327WTZ1</accession>
<evidence type="ECO:0000313" key="4">
    <source>
        <dbReference type="EMBL" id="RUO22131.1"/>
    </source>
</evidence>
<proteinExistence type="predicted"/>
<dbReference type="InterPro" id="IPR010982">
    <property type="entry name" value="Lambda_DNA-bd_dom_sf"/>
</dbReference>
<dbReference type="Proteomes" id="UP000249203">
    <property type="component" value="Unassembled WGS sequence"/>
</dbReference>
<dbReference type="PROSITE" id="PS50943">
    <property type="entry name" value="HTH_CROC1"/>
    <property type="match status" value="1"/>
</dbReference>
<protein>
    <submittedName>
        <fullName evidence="3 4">Transcriptional regulator</fullName>
    </submittedName>
</protein>